<feature type="region of interest" description="Disordered" evidence="1">
    <location>
        <begin position="264"/>
        <end position="328"/>
    </location>
</feature>
<dbReference type="InterPro" id="IPR014752">
    <property type="entry name" value="Arrestin-like_C"/>
</dbReference>
<evidence type="ECO:0000256" key="1">
    <source>
        <dbReference type="SAM" id="MobiDB-lite"/>
    </source>
</evidence>
<dbReference type="Gene3D" id="2.60.40.640">
    <property type="match status" value="1"/>
</dbReference>
<dbReference type="Proteomes" id="UP000053424">
    <property type="component" value="Unassembled WGS sequence"/>
</dbReference>
<sequence length="652" mass="71171">MSNEAASSATPTRRRFFFRRPPSNASTTSVASITTTLPEYSDVLPEEQIEADEAPPRLSSASLGDSEPVAPAHQRRPFRPLPPIPLSRSSSTSQMSRPPRYSIISEYIGGDGGGEPHIEHSIPLVGPSKWATLYTFTPESVHGLVHEPRSAKRNIPTFIEGRNVNGMLELDLEGTQTIQQIILTIQGTILTGSLAMEIQRFLLYKHNIWHKSMGDPRQPTQRSDGRLTGSYQFPFSFPFPSHIDNDAYTNVQSIVSPFHLAMDPSGSSASTATPTTRPPVAVQDTKLRSLVPDTTSVQRTPPLPSGNTSEKRPFDLPQTRIPSTTASPGLFYPTPGNFAERNVSVRVQYELLVRIIHGRFRPDSKIHTNIAYLPVLKPLPFSLKRREAYETNALPPGPLQDPEGWFALPKSVIKGQLGGRQVQVDCTLHLATPLCYTRGSLIPCFLTLSSEDSDALSSLSTPTSPFVRLTRRLQHFSPRGGTNSEGRQDSELFAGREDPSSPYTWIVPPAGDSSGKSGSLNSIKHGVGVAKWWVPPKGVLQDTFVRHLEGEIHLESDLHPSSSCPLFVIEYFVEMYPFVSAGFEPEPNTWGDPRMRVVSSSRVEIATSHALDGPILVPFTGPPDAAGRSSGSGSSGSGTSNRLAGESENDQS</sequence>
<feature type="compositionally biased region" description="Low complexity" evidence="1">
    <location>
        <begin position="86"/>
        <end position="99"/>
    </location>
</feature>
<feature type="region of interest" description="Disordered" evidence="1">
    <location>
        <begin position="476"/>
        <end position="503"/>
    </location>
</feature>
<dbReference type="EMBL" id="KN831828">
    <property type="protein sequence ID" value="KIM35167.1"/>
    <property type="molecule type" value="Genomic_DNA"/>
</dbReference>
<keyword evidence="3" id="KW-1185">Reference proteome</keyword>
<evidence type="ECO:0000313" key="3">
    <source>
        <dbReference type="Proteomes" id="UP000053424"/>
    </source>
</evidence>
<organism evidence="2 3">
    <name type="scientific">Hebeloma cylindrosporum</name>
    <dbReference type="NCBI Taxonomy" id="76867"/>
    <lineage>
        <taxon>Eukaryota</taxon>
        <taxon>Fungi</taxon>
        <taxon>Dikarya</taxon>
        <taxon>Basidiomycota</taxon>
        <taxon>Agaricomycotina</taxon>
        <taxon>Agaricomycetes</taxon>
        <taxon>Agaricomycetidae</taxon>
        <taxon>Agaricales</taxon>
        <taxon>Agaricineae</taxon>
        <taxon>Hymenogastraceae</taxon>
        <taxon>Hebeloma</taxon>
    </lineage>
</organism>
<feature type="compositionally biased region" description="Low complexity" evidence="1">
    <location>
        <begin position="627"/>
        <end position="640"/>
    </location>
</feature>
<proteinExistence type="predicted"/>
<feature type="compositionally biased region" description="Low complexity" evidence="1">
    <location>
        <begin position="264"/>
        <end position="279"/>
    </location>
</feature>
<feature type="compositionally biased region" description="Acidic residues" evidence="1">
    <location>
        <begin position="44"/>
        <end position="53"/>
    </location>
</feature>
<protein>
    <recommendedName>
        <fullName evidence="4">Arrestin-like N-terminal domain-containing protein</fullName>
    </recommendedName>
</protein>
<dbReference type="AlphaFoldDB" id="A0A0C2Y253"/>
<reference evidence="2 3" key="1">
    <citation type="submission" date="2014-04" db="EMBL/GenBank/DDBJ databases">
        <authorList>
            <consortium name="DOE Joint Genome Institute"/>
            <person name="Kuo A."/>
            <person name="Gay G."/>
            <person name="Dore J."/>
            <person name="Kohler A."/>
            <person name="Nagy L.G."/>
            <person name="Floudas D."/>
            <person name="Copeland A."/>
            <person name="Barry K.W."/>
            <person name="Cichocki N."/>
            <person name="Veneault-Fourrey C."/>
            <person name="LaButti K."/>
            <person name="Lindquist E.A."/>
            <person name="Lipzen A."/>
            <person name="Lundell T."/>
            <person name="Morin E."/>
            <person name="Murat C."/>
            <person name="Sun H."/>
            <person name="Tunlid A."/>
            <person name="Henrissat B."/>
            <person name="Grigoriev I.V."/>
            <person name="Hibbett D.S."/>
            <person name="Martin F."/>
            <person name="Nordberg H.P."/>
            <person name="Cantor M.N."/>
            <person name="Hua S.X."/>
        </authorList>
    </citation>
    <scope>NUCLEOTIDE SEQUENCE [LARGE SCALE GENOMIC DNA]</scope>
    <source>
        <strain evidence="3">h7</strain>
    </source>
</reference>
<evidence type="ECO:0000313" key="2">
    <source>
        <dbReference type="EMBL" id="KIM35167.1"/>
    </source>
</evidence>
<feature type="region of interest" description="Disordered" evidence="1">
    <location>
        <begin position="1"/>
        <end position="99"/>
    </location>
</feature>
<name>A0A0C2Y253_HEBCY</name>
<accession>A0A0C2Y253</accession>
<dbReference type="OrthoDB" id="3262423at2759"/>
<feature type="compositionally biased region" description="Basic and acidic residues" evidence="1">
    <location>
        <begin position="486"/>
        <end position="499"/>
    </location>
</feature>
<dbReference type="HOGENOM" id="CLU_025691_1_0_1"/>
<feature type="compositionally biased region" description="Low complexity" evidence="1">
    <location>
        <begin position="19"/>
        <end position="36"/>
    </location>
</feature>
<gene>
    <name evidence="2" type="ORF">M413DRAFT_449876</name>
</gene>
<feature type="region of interest" description="Disordered" evidence="1">
    <location>
        <begin position="614"/>
        <end position="652"/>
    </location>
</feature>
<reference evidence="3" key="2">
    <citation type="submission" date="2015-01" db="EMBL/GenBank/DDBJ databases">
        <title>Evolutionary Origins and Diversification of the Mycorrhizal Mutualists.</title>
        <authorList>
            <consortium name="DOE Joint Genome Institute"/>
            <consortium name="Mycorrhizal Genomics Consortium"/>
            <person name="Kohler A."/>
            <person name="Kuo A."/>
            <person name="Nagy L.G."/>
            <person name="Floudas D."/>
            <person name="Copeland A."/>
            <person name="Barry K.W."/>
            <person name="Cichocki N."/>
            <person name="Veneault-Fourrey C."/>
            <person name="LaButti K."/>
            <person name="Lindquist E.A."/>
            <person name="Lipzen A."/>
            <person name="Lundell T."/>
            <person name="Morin E."/>
            <person name="Murat C."/>
            <person name="Riley R."/>
            <person name="Ohm R."/>
            <person name="Sun H."/>
            <person name="Tunlid A."/>
            <person name="Henrissat B."/>
            <person name="Grigoriev I.V."/>
            <person name="Hibbett D.S."/>
            <person name="Martin F."/>
        </authorList>
    </citation>
    <scope>NUCLEOTIDE SEQUENCE [LARGE SCALE GENOMIC DNA]</scope>
    <source>
        <strain evidence="3">h7</strain>
    </source>
</reference>
<evidence type="ECO:0008006" key="4">
    <source>
        <dbReference type="Google" id="ProtNLM"/>
    </source>
</evidence>